<reference evidence="5 6" key="1">
    <citation type="submission" date="2019-06" db="EMBL/GenBank/DDBJ databases">
        <title>A complete genome sequence for Luteibacter pinisoli MAH-14.</title>
        <authorList>
            <person name="Baltrus D.A."/>
        </authorList>
    </citation>
    <scope>NUCLEOTIDE SEQUENCE [LARGE SCALE GENOMIC DNA]</scope>
    <source>
        <strain evidence="5 6">MAH-14</strain>
    </source>
</reference>
<comment type="similarity">
    <text evidence="1">Belongs to the MlaA family.</text>
</comment>
<dbReference type="PANTHER" id="PTHR30035:SF3">
    <property type="entry name" value="INTERMEMBRANE PHOSPHOLIPID TRANSPORT SYSTEM LIPOPROTEIN MLAA"/>
    <property type="match status" value="1"/>
</dbReference>
<dbReference type="GO" id="GO:0120010">
    <property type="term" value="P:intermembrane phospholipid transfer"/>
    <property type="evidence" value="ECO:0007669"/>
    <property type="project" value="TreeGrafter"/>
</dbReference>
<evidence type="ECO:0000313" key="6">
    <source>
        <dbReference type="Proteomes" id="UP000316093"/>
    </source>
</evidence>
<dbReference type="PRINTS" id="PR01805">
    <property type="entry name" value="VACJLIPOPROT"/>
</dbReference>
<dbReference type="InterPro" id="IPR007428">
    <property type="entry name" value="MlaA"/>
</dbReference>
<protein>
    <submittedName>
        <fullName evidence="5">VacJ family lipoprotein</fullName>
    </submittedName>
</protein>
<dbReference type="EMBL" id="CP041046">
    <property type="protein sequence ID" value="QDE37728.1"/>
    <property type="molecule type" value="Genomic_DNA"/>
</dbReference>
<feature type="region of interest" description="Disordered" evidence="3">
    <location>
        <begin position="241"/>
        <end position="264"/>
    </location>
</feature>
<sequence length="264" mass="28119">MPSARRSSLRLLRPASKVAGAALALALSGCSHGVRPSPEASTPKPGEPINRAVFAFNRTLDRGVIRPVARGYSHLPRPVRSGVRNFSQNLREPLVFANDLLQANVLRSLNTAGRFVVNSTVGVAGIFDIASRWGMPRHDADLGQTFGVWGIGAGHTVELPVFGSSNVRDTVGRVLTLAFYQPGSQSDTVSSVNAVATVGGIVDGRARALPLTDRLEHSPDYYAALRDNAAERRRALVEDGRRGEIRAAKSPAEGRAATGLPMNP</sequence>
<evidence type="ECO:0000256" key="2">
    <source>
        <dbReference type="ARBA" id="ARBA00022729"/>
    </source>
</evidence>
<dbReference type="OrthoDB" id="9785326at2"/>
<keyword evidence="5" id="KW-0449">Lipoprotein</keyword>
<proteinExistence type="inferred from homology"/>
<dbReference type="KEGG" id="lpy:FIV34_00205"/>
<feature type="signal peptide" evidence="4">
    <location>
        <begin position="1"/>
        <end position="33"/>
    </location>
</feature>
<dbReference type="Pfam" id="PF04333">
    <property type="entry name" value="MlaA"/>
    <property type="match status" value="1"/>
</dbReference>
<keyword evidence="2 4" id="KW-0732">Signal</keyword>
<feature type="chain" id="PRO_5021483441" evidence="4">
    <location>
        <begin position="34"/>
        <end position="264"/>
    </location>
</feature>
<gene>
    <name evidence="5" type="ORF">FIV34_00205</name>
</gene>
<evidence type="ECO:0000313" key="5">
    <source>
        <dbReference type="EMBL" id="QDE37728.1"/>
    </source>
</evidence>
<dbReference type="GO" id="GO:0016020">
    <property type="term" value="C:membrane"/>
    <property type="evidence" value="ECO:0007669"/>
    <property type="project" value="InterPro"/>
</dbReference>
<evidence type="ECO:0000256" key="1">
    <source>
        <dbReference type="ARBA" id="ARBA00010634"/>
    </source>
</evidence>
<dbReference type="AlphaFoldDB" id="A0A4Y5YZD4"/>
<evidence type="ECO:0000256" key="4">
    <source>
        <dbReference type="SAM" id="SignalP"/>
    </source>
</evidence>
<evidence type="ECO:0000256" key="3">
    <source>
        <dbReference type="SAM" id="MobiDB-lite"/>
    </source>
</evidence>
<name>A0A4Y5YZD4_9GAMM</name>
<organism evidence="5 6">
    <name type="scientific">Luteibacter pinisoli</name>
    <dbReference type="NCBI Taxonomy" id="2589080"/>
    <lineage>
        <taxon>Bacteria</taxon>
        <taxon>Pseudomonadati</taxon>
        <taxon>Pseudomonadota</taxon>
        <taxon>Gammaproteobacteria</taxon>
        <taxon>Lysobacterales</taxon>
        <taxon>Rhodanobacteraceae</taxon>
        <taxon>Luteibacter</taxon>
    </lineage>
</organism>
<keyword evidence="6" id="KW-1185">Reference proteome</keyword>
<dbReference type="PROSITE" id="PS51257">
    <property type="entry name" value="PROKAR_LIPOPROTEIN"/>
    <property type="match status" value="1"/>
</dbReference>
<accession>A0A4Y5YZD4</accession>
<dbReference type="Proteomes" id="UP000316093">
    <property type="component" value="Chromosome"/>
</dbReference>
<dbReference type="PANTHER" id="PTHR30035">
    <property type="entry name" value="LIPOPROTEIN VACJ-RELATED"/>
    <property type="match status" value="1"/>
</dbReference>